<dbReference type="GO" id="GO:0005886">
    <property type="term" value="C:plasma membrane"/>
    <property type="evidence" value="ECO:0007669"/>
    <property type="project" value="UniProtKB-SubCell"/>
</dbReference>
<evidence type="ECO:0000259" key="18">
    <source>
        <dbReference type="Pfam" id="PF02706"/>
    </source>
</evidence>
<evidence type="ECO:0000313" key="21">
    <source>
        <dbReference type="Proteomes" id="UP000501891"/>
    </source>
</evidence>
<evidence type="ECO:0000256" key="15">
    <source>
        <dbReference type="ARBA" id="ARBA00051245"/>
    </source>
</evidence>
<sequence length="751" mass="81882">MNAIGKPPVAVERIAPVDASEDIDLRQIFTMLWRRRYLMAAVVVVLSVLGVMAINSIVPRYTATTALLLEVKNNNIIAMDSFEPGLSKDSALIRSQMDILKSRALARRVVDKLDLEQDPEFNFALQPFEPGLLTRTGLVKLFPEPLRSRFEEKPIDPTLIPPEIIESAVVGSAVSKLGVFNDGKSYTVLLTYQSEDPAKAALIVNTFADMYLTAQFENKYQAVERASAWFEQKSEELRQRVVEADRAVQLYREQNNIVTVNGNTLANNQLGTLSSMQIAARAKRSAAETALREARDLARNPARDAANATPAVWTTPLLQSLRQEMHTLNTTLAELRTTHRPTHPDVVNANARLKQVQTQLTQELQSSIQRLEAELGAARAEERELDSKVADAAKTNEAGDRASIVLRQLENEADAARSLYKTFLEGAGRISVQLDAPGADASILSRAERPLGPSYPQRTILMALTLVGAILAALALVLVVEFLDHGYRAPEDVEQKLGLPVLGMVPQLRRLGTGEHPSLTAIKEPLGQYAEAVSALRTSLTLAPAERRPRVVMVTSAVPDEGKTNVAVSLARLAAAAGKRVILLECDLRKPTIARVMANAGRRPDVGAAGLAEVIQGEHDLSQVLRVDPASGMHYVPAGKRIRFAVELLSSPRTQMLICDLATTYDMVVIDTPPVGVVLDALVLAGMADATLLVVRWGRTSRHLVSSAVAKLAGTGTRISGVVLSRVNIKKLARYSRTQAPAKYQQSYFPS</sequence>
<evidence type="ECO:0000259" key="19">
    <source>
        <dbReference type="Pfam" id="PF13614"/>
    </source>
</evidence>
<name>A0A858R6T2_9PROT</name>
<comment type="catalytic activity">
    <reaction evidence="15">
        <text>L-tyrosyl-[protein] + ATP = O-phospho-L-tyrosyl-[protein] + ADP + H(+)</text>
        <dbReference type="Rhea" id="RHEA:10596"/>
        <dbReference type="Rhea" id="RHEA-COMP:10136"/>
        <dbReference type="Rhea" id="RHEA-COMP:20101"/>
        <dbReference type="ChEBI" id="CHEBI:15378"/>
        <dbReference type="ChEBI" id="CHEBI:30616"/>
        <dbReference type="ChEBI" id="CHEBI:46858"/>
        <dbReference type="ChEBI" id="CHEBI:61978"/>
        <dbReference type="ChEBI" id="CHEBI:456216"/>
        <dbReference type="EC" id="2.7.10.2"/>
    </reaction>
</comment>
<dbReference type="GO" id="GO:0004715">
    <property type="term" value="F:non-membrane spanning protein tyrosine kinase activity"/>
    <property type="evidence" value="ECO:0007669"/>
    <property type="project" value="UniProtKB-EC"/>
</dbReference>
<evidence type="ECO:0000256" key="5">
    <source>
        <dbReference type="ARBA" id="ARBA00022475"/>
    </source>
</evidence>
<feature type="transmembrane region" description="Helical" evidence="17">
    <location>
        <begin position="460"/>
        <end position="480"/>
    </location>
</feature>
<keyword evidence="16" id="KW-0175">Coiled coil</keyword>
<dbReference type="CDD" id="cd05387">
    <property type="entry name" value="BY-kinase"/>
    <property type="match status" value="1"/>
</dbReference>
<feature type="domain" description="AAA" evidence="19">
    <location>
        <begin position="562"/>
        <end position="694"/>
    </location>
</feature>
<keyword evidence="21" id="KW-1185">Reference proteome</keyword>
<evidence type="ECO:0000256" key="12">
    <source>
        <dbReference type="ARBA" id="ARBA00022989"/>
    </source>
</evidence>
<keyword evidence="8 17" id="KW-0812">Transmembrane</keyword>
<evidence type="ECO:0000256" key="17">
    <source>
        <dbReference type="SAM" id="Phobius"/>
    </source>
</evidence>
<dbReference type="EMBL" id="CP051775">
    <property type="protein sequence ID" value="QJE73269.1"/>
    <property type="molecule type" value="Genomic_DNA"/>
</dbReference>
<reference evidence="20" key="1">
    <citation type="submission" date="2020-04" db="EMBL/GenBank/DDBJ databases">
        <title>A desert anoxygenic phototrophic bacterium fixes CO2 using RubisCO under aerobic conditions.</title>
        <authorList>
            <person name="Tang K."/>
        </authorList>
    </citation>
    <scope>NUCLEOTIDE SEQUENCE [LARGE SCALE GENOMIC DNA]</scope>
    <source>
        <strain evidence="20">MIMtkB3</strain>
    </source>
</reference>
<dbReference type="SUPFAM" id="SSF52540">
    <property type="entry name" value="P-loop containing nucleoside triphosphate hydrolases"/>
    <property type="match status" value="1"/>
</dbReference>
<evidence type="ECO:0000256" key="4">
    <source>
        <dbReference type="ARBA" id="ARBA00011903"/>
    </source>
</evidence>
<dbReference type="InterPro" id="IPR027417">
    <property type="entry name" value="P-loop_NTPase"/>
</dbReference>
<gene>
    <name evidence="20" type="ORF">HHL28_09355</name>
</gene>
<dbReference type="NCBIfam" id="TIGR01007">
    <property type="entry name" value="eps_fam"/>
    <property type="match status" value="1"/>
</dbReference>
<dbReference type="Pfam" id="PF13614">
    <property type="entry name" value="AAA_31"/>
    <property type="match status" value="1"/>
</dbReference>
<feature type="coiled-coil region" evidence="16">
    <location>
        <begin position="318"/>
        <end position="388"/>
    </location>
</feature>
<evidence type="ECO:0000256" key="6">
    <source>
        <dbReference type="ARBA" id="ARBA00022519"/>
    </source>
</evidence>
<keyword evidence="13 17" id="KW-0472">Membrane</keyword>
<feature type="transmembrane region" description="Helical" evidence="17">
    <location>
        <begin position="37"/>
        <end position="58"/>
    </location>
</feature>
<dbReference type="AlphaFoldDB" id="A0A858R6T2"/>
<evidence type="ECO:0000256" key="14">
    <source>
        <dbReference type="ARBA" id="ARBA00023137"/>
    </source>
</evidence>
<evidence type="ECO:0000256" key="16">
    <source>
        <dbReference type="SAM" id="Coils"/>
    </source>
</evidence>
<comment type="similarity">
    <text evidence="2">Belongs to the CpsD/CapB family.</text>
</comment>
<evidence type="ECO:0000313" key="20">
    <source>
        <dbReference type="EMBL" id="QJE73269.1"/>
    </source>
</evidence>
<evidence type="ECO:0000256" key="9">
    <source>
        <dbReference type="ARBA" id="ARBA00022741"/>
    </source>
</evidence>
<keyword evidence="7 20" id="KW-0808">Transferase</keyword>
<dbReference type="InterPro" id="IPR003856">
    <property type="entry name" value="LPS_length_determ_N"/>
</dbReference>
<keyword evidence="9" id="KW-0547">Nucleotide-binding</keyword>
<keyword evidence="14" id="KW-0829">Tyrosine-protein kinase</keyword>
<dbReference type="EC" id="2.7.10.2" evidence="4"/>
<keyword evidence="6" id="KW-0997">Cell inner membrane</keyword>
<evidence type="ECO:0000256" key="3">
    <source>
        <dbReference type="ARBA" id="ARBA00008883"/>
    </source>
</evidence>
<evidence type="ECO:0000256" key="11">
    <source>
        <dbReference type="ARBA" id="ARBA00022840"/>
    </source>
</evidence>
<evidence type="ECO:0000256" key="7">
    <source>
        <dbReference type="ARBA" id="ARBA00022679"/>
    </source>
</evidence>
<dbReference type="KEGG" id="acru:HHL28_09355"/>
<evidence type="ECO:0000256" key="10">
    <source>
        <dbReference type="ARBA" id="ARBA00022777"/>
    </source>
</evidence>
<comment type="subcellular location">
    <subcellularLocation>
        <location evidence="1">Cell inner membrane</location>
        <topology evidence="1">Multi-pass membrane protein</topology>
    </subcellularLocation>
</comment>
<comment type="similarity">
    <text evidence="3">Belongs to the etk/wzc family.</text>
</comment>
<keyword evidence="10" id="KW-0418">Kinase</keyword>
<dbReference type="PANTHER" id="PTHR32309:SF13">
    <property type="entry name" value="FERRIC ENTEROBACTIN TRANSPORT PROTEIN FEPE"/>
    <property type="match status" value="1"/>
</dbReference>
<protein>
    <recommendedName>
        <fullName evidence="4">non-specific protein-tyrosine kinase</fullName>
        <ecNumber evidence="4">2.7.10.2</ecNumber>
    </recommendedName>
</protein>
<evidence type="ECO:0000256" key="2">
    <source>
        <dbReference type="ARBA" id="ARBA00007316"/>
    </source>
</evidence>
<evidence type="ECO:0000256" key="1">
    <source>
        <dbReference type="ARBA" id="ARBA00004429"/>
    </source>
</evidence>
<proteinExistence type="inferred from homology"/>
<feature type="domain" description="Polysaccharide chain length determinant N-terminal" evidence="18">
    <location>
        <begin position="21"/>
        <end position="113"/>
    </location>
</feature>
<dbReference type="Gene3D" id="3.40.50.300">
    <property type="entry name" value="P-loop containing nucleotide triphosphate hydrolases"/>
    <property type="match status" value="1"/>
</dbReference>
<dbReference type="InterPro" id="IPR005702">
    <property type="entry name" value="Wzc-like_C"/>
</dbReference>
<dbReference type="InterPro" id="IPR050445">
    <property type="entry name" value="Bact_polysacc_biosynth/exp"/>
</dbReference>
<evidence type="ECO:0000256" key="13">
    <source>
        <dbReference type="ARBA" id="ARBA00023136"/>
    </source>
</evidence>
<dbReference type="Proteomes" id="UP000501891">
    <property type="component" value="Chromosome"/>
</dbReference>
<organism evidence="20 21">
    <name type="scientific">Aerophototrophica crusticola</name>
    <dbReference type="NCBI Taxonomy" id="1709002"/>
    <lineage>
        <taxon>Bacteria</taxon>
        <taxon>Pseudomonadati</taxon>
        <taxon>Pseudomonadota</taxon>
        <taxon>Alphaproteobacteria</taxon>
        <taxon>Rhodospirillales</taxon>
        <taxon>Rhodospirillaceae</taxon>
        <taxon>Aerophototrophica</taxon>
    </lineage>
</organism>
<dbReference type="Pfam" id="PF02706">
    <property type="entry name" value="Wzz"/>
    <property type="match status" value="1"/>
</dbReference>
<keyword evidence="11" id="KW-0067">ATP-binding</keyword>
<keyword evidence="5" id="KW-1003">Cell membrane</keyword>
<keyword evidence="12 17" id="KW-1133">Transmembrane helix</keyword>
<dbReference type="InterPro" id="IPR025669">
    <property type="entry name" value="AAA_dom"/>
</dbReference>
<evidence type="ECO:0000256" key="8">
    <source>
        <dbReference type="ARBA" id="ARBA00022692"/>
    </source>
</evidence>
<dbReference type="GO" id="GO:0005524">
    <property type="term" value="F:ATP binding"/>
    <property type="evidence" value="ECO:0007669"/>
    <property type="project" value="UniProtKB-KW"/>
</dbReference>
<dbReference type="PANTHER" id="PTHR32309">
    <property type="entry name" value="TYROSINE-PROTEIN KINASE"/>
    <property type="match status" value="1"/>
</dbReference>
<accession>A0A858R6T2</accession>